<proteinExistence type="predicted"/>
<protein>
    <submittedName>
        <fullName evidence="1">Uncharacterized protein</fullName>
    </submittedName>
</protein>
<dbReference type="EMBL" id="LR031573">
    <property type="protein sequence ID" value="VDC91424.1"/>
    <property type="molecule type" value="Genomic_DNA"/>
</dbReference>
<evidence type="ECO:0000313" key="1">
    <source>
        <dbReference type="EMBL" id="VDC91424.1"/>
    </source>
</evidence>
<reference evidence="1" key="1">
    <citation type="submission" date="2018-11" db="EMBL/GenBank/DDBJ databases">
        <authorList>
            <consortium name="Genoscope - CEA"/>
            <person name="William W."/>
        </authorList>
    </citation>
    <scope>NUCLEOTIDE SEQUENCE</scope>
</reference>
<accession>A0A3P6AWQ9</accession>
<name>A0A3P6AWQ9_BRACM</name>
<dbReference type="AlphaFoldDB" id="A0A3P6AWQ9"/>
<gene>
    <name evidence="1" type="ORF">BRAA02T08317Z</name>
</gene>
<sequence>MIACINSVPAPAEDAADDRRLWRHGDEDYKPTFSSKATWEQLRVPNPSLPWCKVVWFPQSIPRIDCRRKREAELGVACNRVSSVVNRTKLVTTCPSHALTHLQYGSI</sequence>
<organism evidence="1">
    <name type="scientific">Brassica campestris</name>
    <name type="common">Field mustard</name>
    <dbReference type="NCBI Taxonomy" id="3711"/>
    <lineage>
        <taxon>Eukaryota</taxon>
        <taxon>Viridiplantae</taxon>
        <taxon>Streptophyta</taxon>
        <taxon>Embryophyta</taxon>
        <taxon>Tracheophyta</taxon>
        <taxon>Spermatophyta</taxon>
        <taxon>Magnoliopsida</taxon>
        <taxon>eudicotyledons</taxon>
        <taxon>Gunneridae</taxon>
        <taxon>Pentapetalae</taxon>
        <taxon>rosids</taxon>
        <taxon>malvids</taxon>
        <taxon>Brassicales</taxon>
        <taxon>Brassicaceae</taxon>
        <taxon>Brassiceae</taxon>
        <taxon>Brassica</taxon>
    </lineage>
</organism>